<reference evidence="3" key="1">
    <citation type="submission" date="2019-09" db="EMBL/GenBank/DDBJ databases">
        <authorList>
            <person name="Jung D.-H."/>
        </authorList>
    </citation>
    <scope>NUCLEOTIDE SEQUENCE [LARGE SCALE GENOMIC DNA]</scope>
    <source>
        <strain evidence="3">JA-25</strain>
    </source>
</reference>
<sequence>MPIPLRRRWGQWVVYQPLFCQFLAIFSNQPIDPGPFIQAVYDRYRHGSVWQLLLDSPLPGLPAQVRQQALFTHVLPLRDSYRKTTPNYTPDRQMNVRRARRRVANVLDWQLTESIDVEPLLRLFQENHAADIGVGEWAYTLFRVLFKALQARELGTLRYAYADGQIVAGALFVEQHGRITYLFNAANAEGRWLNARTILLDELIQTEQKKATPKPALLDFESPEKVGVVSFYESFGAVAQPYVRLSWSRLTWIERLARKCVTRRTD</sequence>
<protein>
    <submittedName>
        <fullName evidence="2">GNAT family N-acetyltransferase</fullName>
    </submittedName>
</protein>
<dbReference type="SUPFAM" id="SSF55729">
    <property type="entry name" value="Acyl-CoA N-acyltransferases (Nat)"/>
    <property type="match status" value="1"/>
</dbReference>
<dbReference type="Gene3D" id="3.40.630.30">
    <property type="match status" value="1"/>
</dbReference>
<dbReference type="InterPro" id="IPR016181">
    <property type="entry name" value="Acyl_CoA_acyltransferase"/>
</dbReference>
<gene>
    <name evidence="2" type="ORF">F7231_20760</name>
</gene>
<keyword evidence="3" id="KW-1185">Reference proteome</keyword>
<evidence type="ECO:0000259" key="1">
    <source>
        <dbReference type="Pfam" id="PF13480"/>
    </source>
</evidence>
<evidence type="ECO:0000313" key="3">
    <source>
        <dbReference type="Proteomes" id="UP000606008"/>
    </source>
</evidence>
<proteinExistence type="predicted"/>
<organism evidence="2 3">
    <name type="scientific">Fibrivirga algicola</name>
    <dbReference type="NCBI Taxonomy" id="2950420"/>
    <lineage>
        <taxon>Bacteria</taxon>
        <taxon>Pseudomonadati</taxon>
        <taxon>Bacteroidota</taxon>
        <taxon>Cytophagia</taxon>
        <taxon>Cytophagales</taxon>
        <taxon>Spirosomataceae</taxon>
        <taxon>Fibrivirga</taxon>
    </lineage>
</organism>
<comment type="caution">
    <text evidence="2">The sequence shown here is derived from an EMBL/GenBank/DDBJ whole genome shotgun (WGS) entry which is preliminary data.</text>
</comment>
<dbReference type="Pfam" id="PF13480">
    <property type="entry name" value="Acetyltransf_6"/>
    <property type="match status" value="1"/>
</dbReference>
<dbReference type="Proteomes" id="UP000606008">
    <property type="component" value="Unassembled WGS sequence"/>
</dbReference>
<dbReference type="InterPro" id="IPR038740">
    <property type="entry name" value="BioF2-like_GNAT_dom"/>
</dbReference>
<accession>A0ABX0QR03</accession>
<dbReference type="EMBL" id="WAEL01000008">
    <property type="protein sequence ID" value="NID12614.1"/>
    <property type="molecule type" value="Genomic_DNA"/>
</dbReference>
<evidence type="ECO:0000313" key="2">
    <source>
        <dbReference type="EMBL" id="NID12614.1"/>
    </source>
</evidence>
<feature type="domain" description="BioF2-like acetyltransferase" evidence="1">
    <location>
        <begin position="94"/>
        <end position="205"/>
    </location>
</feature>
<name>A0ABX0QR03_9BACT</name>
<reference evidence="3" key="2">
    <citation type="submission" date="2023-07" db="EMBL/GenBank/DDBJ databases">
        <authorList>
            <person name="Jung D.-H."/>
        </authorList>
    </citation>
    <scope>NUCLEOTIDE SEQUENCE [LARGE SCALE GENOMIC DNA]</scope>
    <source>
        <strain evidence="3">JA-25</strain>
    </source>
</reference>